<evidence type="ECO:0000256" key="6">
    <source>
        <dbReference type="ARBA" id="ARBA00023136"/>
    </source>
</evidence>
<comment type="similarity">
    <text evidence="2">Belongs to the major facilitator superfamily. Folate-biopterin transporter (TC 2.A.71) family.</text>
</comment>
<dbReference type="STRING" id="431595.K3X8X3"/>
<comment type="subcellular location">
    <subcellularLocation>
        <location evidence="1">Membrane</location>
        <topology evidence="1">Multi-pass membrane protein</topology>
    </subcellularLocation>
</comment>
<dbReference type="HOGENOM" id="CLU_032014_0_0_1"/>
<name>K3X8X3_GLOUD</name>
<feature type="transmembrane region" description="Helical" evidence="8">
    <location>
        <begin position="372"/>
        <end position="397"/>
    </location>
</feature>
<dbReference type="GO" id="GO:0016020">
    <property type="term" value="C:membrane"/>
    <property type="evidence" value="ECO:0007669"/>
    <property type="project" value="UniProtKB-SubCell"/>
</dbReference>
<dbReference type="eggNOG" id="ENOG502RXD7">
    <property type="taxonomic scope" value="Eukaryota"/>
</dbReference>
<evidence type="ECO:0000256" key="5">
    <source>
        <dbReference type="ARBA" id="ARBA00022989"/>
    </source>
</evidence>
<evidence type="ECO:0000256" key="3">
    <source>
        <dbReference type="ARBA" id="ARBA00022448"/>
    </source>
</evidence>
<feature type="transmembrane region" description="Helical" evidence="8">
    <location>
        <begin position="272"/>
        <end position="292"/>
    </location>
</feature>
<feature type="transmembrane region" description="Helical" evidence="8">
    <location>
        <begin position="337"/>
        <end position="360"/>
    </location>
</feature>
<dbReference type="PANTHER" id="PTHR31585:SF5">
    <property type="entry name" value="RNA-BINDING S4 DOMAIN-CONTAINING PROTEIN"/>
    <property type="match status" value="1"/>
</dbReference>
<evidence type="ECO:0000256" key="7">
    <source>
        <dbReference type="SAM" id="MobiDB-lite"/>
    </source>
</evidence>
<dbReference type="EMBL" id="GL376586">
    <property type="status" value="NOT_ANNOTATED_CDS"/>
    <property type="molecule type" value="Genomic_DNA"/>
</dbReference>
<feature type="transmembrane region" description="Helical" evidence="8">
    <location>
        <begin position="149"/>
        <end position="170"/>
    </location>
</feature>
<dbReference type="AlphaFoldDB" id="K3X8X3"/>
<evidence type="ECO:0000256" key="4">
    <source>
        <dbReference type="ARBA" id="ARBA00022692"/>
    </source>
</evidence>
<keyword evidence="3" id="KW-0813">Transport</keyword>
<feature type="transmembrane region" description="Helical" evidence="8">
    <location>
        <begin position="409"/>
        <end position="436"/>
    </location>
</feature>
<keyword evidence="10" id="KW-1185">Reference proteome</keyword>
<organism evidence="9 10">
    <name type="scientific">Globisporangium ultimum (strain ATCC 200006 / CBS 805.95 / DAOM BR144)</name>
    <name type="common">Pythium ultimum</name>
    <dbReference type="NCBI Taxonomy" id="431595"/>
    <lineage>
        <taxon>Eukaryota</taxon>
        <taxon>Sar</taxon>
        <taxon>Stramenopiles</taxon>
        <taxon>Oomycota</taxon>
        <taxon>Peronosporomycetes</taxon>
        <taxon>Pythiales</taxon>
        <taxon>Pythiaceae</taxon>
        <taxon>Globisporangium</taxon>
    </lineage>
</organism>
<evidence type="ECO:0000256" key="8">
    <source>
        <dbReference type="SAM" id="Phobius"/>
    </source>
</evidence>
<dbReference type="InterPro" id="IPR036259">
    <property type="entry name" value="MFS_trans_sf"/>
</dbReference>
<dbReference type="Proteomes" id="UP000019132">
    <property type="component" value="Unassembled WGS sequence"/>
</dbReference>
<accession>K3X8X3</accession>
<proteinExistence type="inferred from homology"/>
<evidence type="ECO:0000256" key="2">
    <source>
        <dbReference type="ARBA" id="ARBA00007015"/>
    </source>
</evidence>
<reference evidence="10" key="2">
    <citation type="submission" date="2010-04" db="EMBL/GenBank/DDBJ databases">
        <authorList>
            <person name="Buell R."/>
            <person name="Hamilton J."/>
            <person name="Hostetler J."/>
        </authorList>
    </citation>
    <scope>NUCLEOTIDE SEQUENCE [LARGE SCALE GENOMIC DNA]</scope>
    <source>
        <strain evidence="10">DAOM:BR144</strain>
    </source>
</reference>
<dbReference type="PANTHER" id="PTHR31585">
    <property type="entry name" value="FOLATE-BIOPTERIN TRANSPORTER 1, CHLOROPLASTIC"/>
    <property type="match status" value="1"/>
</dbReference>
<feature type="region of interest" description="Disordered" evidence="7">
    <location>
        <begin position="31"/>
        <end position="51"/>
    </location>
</feature>
<dbReference type="OMA" id="HIWPVEL"/>
<keyword evidence="6 8" id="KW-0472">Membrane</keyword>
<evidence type="ECO:0000256" key="1">
    <source>
        <dbReference type="ARBA" id="ARBA00004141"/>
    </source>
</evidence>
<dbReference type="Gene3D" id="1.20.1250.20">
    <property type="entry name" value="MFS general substrate transporter like domains"/>
    <property type="match status" value="1"/>
</dbReference>
<reference evidence="10" key="1">
    <citation type="journal article" date="2010" name="Genome Biol.">
        <title>Genome sequence of the necrotrophic plant pathogen Pythium ultimum reveals original pathogenicity mechanisms and effector repertoire.</title>
        <authorList>
            <person name="Levesque C.A."/>
            <person name="Brouwer H."/>
            <person name="Cano L."/>
            <person name="Hamilton J.P."/>
            <person name="Holt C."/>
            <person name="Huitema E."/>
            <person name="Raffaele S."/>
            <person name="Robideau G.P."/>
            <person name="Thines M."/>
            <person name="Win J."/>
            <person name="Zerillo M.M."/>
            <person name="Beakes G.W."/>
            <person name="Boore J.L."/>
            <person name="Busam D."/>
            <person name="Dumas B."/>
            <person name="Ferriera S."/>
            <person name="Fuerstenberg S.I."/>
            <person name="Gachon C.M."/>
            <person name="Gaulin E."/>
            <person name="Govers F."/>
            <person name="Grenville-Briggs L."/>
            <person name="Horner N."/>
            <person name="Hostetler J."/>
            <person name="Jiang R.H."/>
            <person name="Johnson J."/>
            <person name="Krajaejun T."/>
            <person name="Lin H."/>
            <person name="Meijer H.J."/>
            <person name="Moore B."/>
            <person name="Morris P."/>
            <person name="Phuntmart V."/>
            <person name="Puiu D."/>
            <person name="Shetty J."/>
            <person name="Stajich J.E."/>
            <person name="Tripathy S."/>
            <person name="Wawra S."/>
            <person name="van West P."/>
            <person name="Whitty B.R."/>
            <person name="Coutinho P.M."/>
            <person name="Henrissat B."/>
            <person name="Martin F."/>
            <person name="Thomas P.D."/>
            <person name="Tyler B.M."/>
            <person name="De Vries R.P."/>
            <person name="Kamoun S."/>
            <person name="Yandell M."/>
            <person name="Tisserat N."/>
            <person name="Buell C.R."/>
        </authorList>
    </citation>
    <scope>NUCLEOTIDE SEQUENCE</scope>
    <source>
        <strain evidence="10">DAOM:BR144</strain>
    </source>
</reference>
<dbReference type="EnsemblProtists" id="PYU1_T013672">
    <property type="protein sequence ID" value="PYU1_T013672"/>
    <property type="gene ID" value="PYU1_G013643"/>
</dbReference>
<feature type="transmembrane region" description="Helical" evidence="8">
    <location>
        <begin position="223"/>
        <end position="245"/>
    </location>
</feature>
<evidence type="ECO:0000313" key="9">
    <source>
        <dbReference type="EnsemblProtists" id="PYU1_T013672"/>
    </source>
</evidence>
<reference evidence="9" key="3">
    <citation type="submission" date="2015-02" db="UniProtKB">
        <authorList>
            <consortium name="EnsemblProtists"/>
        </authorList>
    </citation>
    <scope>IDENTIFICATION</scope>
    <source>
        <strain evidence="9">DAOM BR144</strain>
    </source>
</reference>
<feature type="transmembrane region" description="Helical" evidence="8">
    <location>
        <begin position="448"/>
        <end position="468"/>
    </location>
</feature>
<feature type="transmembrane region" description="Helical" evidence="8">
    <location>
        <begin position="304"/>
        <end position="325"/>
    </location>
</feature>
<feature type="transmembrane region" description="Helical" evidence="8">
    <location>
        <begin position="489"/>
        <end position="513"/>
    </location>
</feature>
<evidence type="ECO:0000313" key="10">
    <source>
        <dbReference type="Proteomes" id="UP000019132"/>
    </source>
</evidence>
<dbReference type="InterPro" id="IPR039309">
    <property type="entry name" value="BT1"/>
</dbReference>
<sequence length="525" mass="58273">MKKRASVAPLGDSVACYVELVDRGPEPHKSKLQGALLPSTRPPPSSSSSSLWTPENVAIPITYIYTGLLSSLPTAYIEYFPRQLGASDAQLSTISVLRSLPWTFKVLFGVFPDRFPIQQLRFKPYLLLGCLISSCFHLWLSAASNSLSIVSFTLLLLGSMVGIVMADVMSDALVANRVLRKQELYPGHVQSVVYLCRFVSEMCGYWGGALISNRSHWGFGVSMSQLFALIAVFPLLTVLPCIWIMHEPSITNVPPVKVQLEQLWLMLQRRATWQPVCFLVFCNAFLVHNAAWGNYLKVAFHFDAFQYGAMSAIGASVTFFAILIYKHCILGHFDNPWHYVYLITGVVISLFSVLNVLLVWHVNDTWGVPAFWFAAGDVAVISFAKGFQYLPLALMFVSVCPEQQEGVAFALLTSITNVSHAFAHTISNLLLALWPAELSDLEQDHFDGVWKLTMLTAAISLVPLLFVRRLLPRGALELERMKDELSPRWAAFVVGIYTFGVVWVAVLSLIAIVQPCHVLVGGHGC</sequence>
<feature type="transmembrane region" description="Helical" evidence="8">
    <location>
        <begin position="124"/>
        <end position="143"/>
    </location>
</feature>
<protein>
    <submittedName>
        <fullName evidence="9">Uncharacterized protein</fullName>
    </submittedName>
</protein>
<dbReference type="InParanoid" id="K3X8X3"/>
<keyword evidence="5 8" id="KW-1133">Transmembrane helix</keyword>
<dbReference type="SUPFAM" id="SSF103473">
    <property type="entry name" value="MFS general substrate transporter"/>
    <property type="match status" value="1"/>
</dbReference>
<dbReference type="Pfam" id="PF03092">
    <property type="entry name" value="BT1"/>
    <property type="match status" value="1"/>
</dbReference>
<keyword evidence="4 8" id="KW-0812">Transmembrane</keyword>
<dbReference type="VEuPathDB" id="FungiDB:PYU1_G013643"/>